<feature type="transmembrane region" description="Helical" evidence="5">
    <location>
        <begin position="50"/>
        <end position="73"/>
    </location>
</feature>
<comment type="similarity">
    <text evidence="5">Belongs to the ABC-2 integral membrane protein family.</text>
</comment>
<feature type="domain" description="ABC transmembrane type-2" evidence="6">
    <location>
        <begin position="49"/>
        <end position="283"/>
    </location>
</feature>
<evidence type="ECO:0000259" key="6">
    <source>
        <dbReference type="PROSITE" id="PS51012"/>
    </source>
</evidence>
<dbReference type="InterPro" id="IPR013525">
    <property type="entry name" value="ABC2_TM"/>
</dbReference>
<comment type="subcellular location">
    <subcellularLocation>
        <location evidence="5">Cell inner membrane</location>
        <topology evidence="5">Multi-pass membrane protein</topology>
    </subcellularLocation>
    <subcellularLocation>
        <location evidence="1">Membrane</location>
        <topology evidence="1">Multi-pass membrane protein</topology>
    </subcellularLocation>
</comment>
<dbReference type="InterPro" id="IPR047817">
    <property type="entry name" value="ABC2_TM_bact-type"/>
</dbReference>
<dbReference type="PIRSF" id="PIRSF006648">
    <property type="entry name" value="DrrB"/>
    <property type="match status" value="1"/>
</dbReference>
<feature type="transmembrane region" description="Helical" evidence="5">
    <location>
        <begin position="174"/>
        <end position="196"/>
    </location>
</feature>
<dbReference type="PANTHER" id="PTHR43332">
    <property type="entry name" value="INNER MEMBRANE TRANSPORT PERMEASE YADH-RELATED"/>
    <property type="match status" value="1"/>
</dbReference>
<keyword evidence="4 5" id="KW-0472">Membrane</keyword>
<gene>
    <name evidence="7" type="ORF">PUV54_05245</name>
</gene>
<keyword evidence="3 5" id="KW-1133">Transmembrane helix</keyword>
<evidence type="ECO:0000256" key="5">
    <source>
        <dbReference type="RuleBase" id="RU361157"/>
    </source>
</evidence>
<protein>
    <recommendedName>
        <fullName evidence="5">Transport permease protein</fullName>
    </recommendedName>
</protein>
<name>A0AAE9ZD95_9PROT</name>
<dbReference type="Pfam" id="PF01061">
    <property type="entry name" value="ABC2_membrane"/>
    <property type="match status" value="1"/>
</dbReference>
<evidence type="ECO:0000256" key="4">
    <source>
        <dbReference type="ARBA" id="ARBA00023136"/>
    </source>
</evidence>
<keyword evidence="8" id="KW-1185">Reference proteome</keyword>
<evidence type="ECO:0000313" key="8">
    <source>
        <dbReference type="Proteomes" id="UP001214043"/>
    </source>
</evidence>
<sequence>MSVIDTAQPVGHEPSSKSADANFGARRFGRVNWLGLWTLYAKEVRRFLKVIFQTVVAPVISTLLFLIVFTQAFADSRPDINGVPFVEFLAPGLIMMAVLTNAFTNSASSLIISKVQGSIVDVLMPPLSAAEIAVAFIAGAATRGLLVGFVTAVTCASFMFAIGTPMQVQAVSAILYFSLIAAIIFAAIGVIGGIWADKFDQMAAVTNFVITPLTFLSGTFYSIERLPEPFRTISHYNPVYYMIDGFRSGFTGVAEAPMSIGIGITVFFAILFSAIAYLMLRTGYKIKE</sequence>
<feature type="transmembrane region" description="Helical" evidence="5">
    <location>
        <begin position="203"/>
        <end position="223"/>
    </location>
</feature>
<dbReference type="EMBL" id="CP118166">
    <property type="protein sequence ID" value="WDI32599.1"/>
    <property type="molecule type" value="Genomic_DNA"/>
</dbReference>
<keyword evidence="2 5" id="KW-0812">Transmembrane</keyword>
<dbReference type="PRINTS" id="PR00164">
    <property type="entry name" value="ABC2TRNSPORT"/>
</dbReference>
<keyword evidence="5" id="KW-1003">Cell membrane</keyword>
<reference evidence="7" key="1">
    <citation type="submission" date="2023-02" db="EMBL/GenBank/DDBJ databases">
        <title>Genome sequence of Hyphococcus flavus.</title>
        <authorList>
            <person name="Rong J.-C."/>
            <person name="Zhao Q."/>
            <person name="Yi M."/>
            <person name="Wu J.-Y."/>
        </authorList>
    </citation>
    <scope>NUCLEOTIDE SEQUENCE</scope>
    <source>
        <strain evidence="7">MCCC 1K03223</strain>
    </source>
</reference>
<dbReference type="GO" id="GO:0043190">
    <property type="term" value="C:ATP-binding cassette (ABC) transporter complex"/>
    <property type="evidence" value="ECO:0007669"/>
    <property type="project" value="InterPro"/>
</dbReference>
<dbReference type="GO" id="GO:0140359">
    <property type="term" value="F:ABC-type transporter activity"/>
    <property type="evidence" value="ECO:0007669"/>
    <property type="project" value="InterPro"/>
</dbReference>
<keyword evidence="5" id="KW-0813">Transport</keyword>
<organism evidence="7 8">
    <name type="scientific">Hyphococcus flavus</name>
    <dbReference type="NCBI Taxonomy" id="1866326"/>
    <lineage>
        <taxon>Bacteria</taxon>
        <taxon>Pseudomonadati</taxon>
        <taxon>Pseudomonadota</taxon>
        <taxon>Alphaproteobacteria</taxon>
        <taxon>Parvularculales</taxon>
        <taxon>Parvularculaceae</taxon>
        <taxon>Hyphococcus</taxon>
    </lineage>
</organism>
<evidence type="ECO:0000313" key="7">
    <source>
        <dbReference type="EMBL" id="WDI32599.1"/>
    </source>
</evidence>
<dbReference type="KEGG" id="hfl:PUV54_05245"/>
<dbReference type="PROSITE" id="PS51012">
    <property type="entry name" value="ABC_TM2"/>
    <property type="match status" value="1"/>
</dbReference>
<dbReference type="PANTHER" id="PTHR43332:SF1">
    <property type="entry name" value="TRANSPORT PERMEASE PROTEIN"/>
    <property type="match status" value="1"/>
</dbReference>
<evidence type="ECO:0000256" key="2">
    <source>
        <dbReference type="ARBA" id="ARBA00022692"/>
    </source>
</evidence>
<evidence type="ECO:0000256" key="3">
    <source>
        <dbReference type="ARBA" id="ARBA00022989"/>
    </source>
</evidence>
<feature type="transmembrane region" description="Helical" evidence="5">
    <location>
        <begin position="258"/>
        <end position="280"/>
    </location>
</feature>
<proteinExistence type="inferred from homology"/>
<feature type="transmembrane region" description="Helical" evidence="5">
    <location>
        <begin position="93"/>
        <end position="112"/>
    </location>
</feature>
<accession>A0AAE9ZD95</accession>
<feature type="transmembrane region" description="Helical" evidence="5">
    <location>
        <begin position="133"/>
        <end position="162"/>
    </location>
</feature>
<dbReference type="InterPro" id="IPR000412">
    <property type="entry name" value="ABC_2_transport"/>
</dbReference>
<dbReference type="Proteomes" id="UP001214043">
    <property type="component" value="Chromosome"/>
</dbReference>
<dbReference type="InterPro" id="IPR052522">
    <property type="entry name" value="ABC-2_transport_permease"/>
</dbReference>
<dbReference type="AlphaFoldDB" id="A0AAE9ZD95"/>
<evidence type="ECO:0000256" key="1">
    <source>
        <dbReference type="ARBA" id="ARBA00004141"/>
    </source>
</evidence>
<dbReference type="RefSeq" id="WP_274494532.1">
    <property type="nucleotide sequence ID" value="NZ_CP118166.1"/>
</dbReference>